<dbReference type="InterPro" id="IPR055091">
    <property type="entry name" value="WelO5-like"/>
</dbReference>
<comment type="caution">
    <text evidence="1">The sequence shown here is derived from an EMBL/GenBank/DDBJ whole genome shotgun (WGS) entry which is preliminary data.</text>
</comment>
<reference evidence="1 2" key="1">
    <citation type="submission" date="2020-08" db="EMBL/GenBank/DDBJ databases">
        <title>Sequencing the genomes of 1000 actinobacteria strains.</title>
        <authorList>
            <person name="Klenk H.-P."/>
        </authorList>
    </citation>
    <scope>NUCLEOTIDE SEQUENCE [LARGE SCALE GENOMIC DNA]</scope>
    <source>
        <strain evidence="1 2">DSM 44786</strain>
    </source>
</reference>
<evidence type="ECO:0000313" key="1">
    <source>
        <dbReference type="EMBL" id="MBB4944914.1"/>
    </source>
</evidence>
<gene>
    <name evidence="1" type="ORF">F4556_000449</name>
</gene>
<dbReference type="Proteomes" id="UP000573327">
    <property type="component" value="Unassembled WGS sequence"/>
</dbReference>
<dbReference type="AlphaFoldDB" id="A0A7W7S6P8"/>
<protein>
    <recommendedName>
        <fullName evidence="3">Proline hydroxylase</fullName>
    </recommendedName>
</protein>
<dbReference type="Pfam" id="PF22814">
    <property type="entry name" value="WelO5"/>
    <property type="match status" value="1"/>
</dbReference>
<organism evidence="1 2">
    <name type="scientific">Kitasatospora gansuensis</name>
    <dbReference type="NCBI Taxonomy" id="258050"/>
    <lineage>
        <taxon>Bacteria</taxon>
        <taxon>Bacillati</taxon>
        <taxon>Actinomycetota</taxon>
        <taxon>Actinomycetes</taxon>
        <taxon>Kitasatosporales</taxon>
        <taxon>Streptomycetaceae</taxon>
        <taxon>Kitasatospora</taxon>
    </lineage>
</organism>
<sequence>MNSVTAAVPIEQHDPYFAAVDAKGFGRAQIADLAAGRCAAIRVKDLLPAQSCRAVLTALQTARFDTYGTERVYPPVLRFGVGVSDHRQDGRLVESYWAALDGHRRQWSGLGLPFDPFGLCRDALGRDWPNPVVIGRSGGRELGAGVAREPNQGFQVHFDDAVREFTGDLLDAPLVAQFAFNLYLSVPERGGETVVWRHRWQPSDETYRLPNSYGYAPEVVDGVESFELKPTVGEALLFDPRNFHAVRPSQDERRIALGFSVGLSDTGALLVWG</sequence>
<accession>A0A7W7S6P8</accession>
<dbReference type="RefSeq" id="WP_184911174.1">
    <property type="nucleotide sequence ID" value="NZ_JACHJR010000001.1"/>
</dbReference>
<dbReference type="EMBL" id="JACHJR010000001">
    <property type="protein sequence ID" value="MBB4944914.1"/>
    <property type="molecule type" value="Genomic_DNA"/>
</dbReference>
<name>A0A7W7S6P8_9ACTN</name>
<proteinExistence type="predicted"/>
<evidence type="ECO:0008006" key="3">
    <source>
        <dbReference type="Google" id="ProtNLM"/>
    </source>
</evidence>
<keyword evidence="2" id="KW-1185">Reference proteome</keyword>
<dbReference type="Gene3D" id="2.60.120.620">
    <property type="entry name" value="q2cbj1_9rhob like domain"/>
    <property type="match status" value="1"/>
</dbReference>
<evidence type="ECO:0000313" key="2">
    <source>
        <dbReference type="Proteomes" id="UP000573327"/>
    </source>
</evidence>